<sequence>MLLLGFLRQSWVIAGLFASTAALAAPTSGAIGGVVELFTSQGCSSCPPADRLLTKLAGRPDTVALTFAINYWDYIGWKDTLAAPEFTARQQAYANSRTDPHVYTPEAVIDGLFDAVGSDGAAIEKAIAHGKSGGMALSVPAHLRESGGKLEIDIGRGAAEPAGIYVLRVARTRTVLISRGENSGRSVTYTNVVRAIRKVGDWDGAPLSLNLTELRSDDEGYVVLLQRGSLGQPGAILGAAKSEGL</sequence>
<dbReference type="Pfam" id="PF06764">
    <property type="entry name" value="DUF1223"/>
    <property type="match status" value="1"/>
</dbReference>
<evidence type="ECO:0000313" key="3">
    <source>
        <dbReference type="Proteomes" id="UP000256900"/>
    </source>
</evidence>
<gene>
    <name evidence="2" type="ORF">DES32_2797</name>
</gene>
<dbReference type="InterPro" id="IPR010634">
    <property type="entry name" value="DUF1223"/>
</dbReference>
<evidence type="ECO:0000313" key="2">
    <source>
        <dbReference type="EMBL" id="REF84686.1"/>
    </source>
</evidence>
<keyword evidence="1" id="KW-0732">Signal</keyword>
<feature type="chain" id="PRO_5017698590" description="Secreted protein" evidence="1">
    <location>
        <begin position="25"/>
        <end position="245"/>
    </location>
</feature>
<dbReference type="PANTHER" id="PTHR36057">
    <property type="match status" value="1"/>
</dbReference>
<dbReference type="PANTHER" id="PTHR36057:SF1">
    <property type="entry name" value="LIPOPROTEIN LIPID ATTACHMENT SITE-LIKE PROTEIN, PUTATIVE (DUF1223)-RELATED"/>
    <property type="match status" value="1"/>
</dbReference>
<dbReference type="AlphaFoldDB" id="A0A3D9YPZ1"/>
<protein>
    <recommendedName>
        <fullName evidence="4">Secreted protein</fullName>
    </recommendedName>
</protein>
<accession>A0A3D9YPZ1</accession>
<dbReference type="OrthoDB" id="9808254at2"/>
<feature type="signal peptide" evidence="1">
    <location>
        <begin position="1"/>
        <end position="24"/>
    </location>
</feature>
<dbReference type="Proteomes" id="UP000256900">
    <property type="component" value="Unassembled WGS sequence"/>
</dbReference>
<reference evidence="2 3" key="1">
    <citation type="submission" date="2018-08" db="EMBL/GenBank/DDBJ databases">
        <title>Genomic Encyclopedia of Type Strains, Phase IV (KMG-IV): sequencing the most valuable type-strain genomes for metagenomic binning, comparative biology and taxonomic classification.</title>
        <authorList>
            <person name="Goeker M."/>
        </authorList>
    </citation>
    <scope>NUCLEOTIDE SEQUENCE [LARGE SCALE GENOMIC DNA]</scope>
    <source>
        <strain evidence="2 3">BW863</strain>
    </source>
</reference>
<dbReference type="InterPro" id="IPR036249">
    <property type="entry name" value="Thioredoxin-like_sf"/>
</dbReference>
<organism evidence="2 3">
    <name type="scientific">Methylovirgula ligni</name>
    <dbReference type="NCBI Taxonomy" id="569860"/>
    <lineage>
        <taxon>Bacteria</taxon>
        <taxon>Pseudomonadati</taxon>
        <taxon>Pseudomonadota</taxon>
        <taxon>Alphaproteobacteria</taxon>
        <taxon>Hyphomicrobiales</taxon>
        <taxon>Beijerinckiaceae</taxon>
        <taxon>Methylovirgula</taxon>
    </lineage>
</organism>
<proteinExistence type="predicted"/>
<name>A0A3D9YPZ1_9HYPH</name>
<keyword evidence="3" id="KW-1185">Reference proteome</keyword>
<dbReference type="EMBL" id="QUMO01000004">
    <property type="protein sequence ID" value="REF84686.1"/>
    <property type="molecule type" value="Genomic_DNA"/>
</dbReference>
<evidence type="ECO:0008006" key="4">
    <source>
        <dbReference type="Google" id="ProtNLM"/>
    </source>
</evidence>
<dbReference type="SUPFAM" id="SSF52833">
    <property type="entry name" value="Thioredoxin-like"/>
    <property type="match status" value="1"/>
</dbReference>
<comment type="caution">
    <text evidence="2">The sequence shown here is derived from an EMBL/GenBank/DDBJ whole genome shotgun (WGS) entry which is preliminary data.</text>
</comment>
<evidence type="ECO:0000256" key="1">
    <source>
        <dbReference type="SAM" id="SignalP"/>
    </source>
</evidence>